<keyword evidence="1" id="KW-0040">ANK repeat</keyword>
<evidence type="ECO:0000256" key="2">
    <source>
        <dbReference type="PROSITE-ProRule" id="PRU00259"/>
    </source>
</evidence>
<dbReference type="SUPFAM" id="SSF48371">
    <property type="entry name" value="ARM repeat"/>
    <property type="match status" value="2"/>
</dbReference>
<dbReference type="KEGG" id="gsh:117360401"/>
<dbReference type="CTD" id="150709"/>
<feature type="repeat" description="ANK" evidence="1">
    <location>
        <begin position="641"/>
        <end position="673"/>
    </location>
</feature>
<gene>
    <name evidence="4" type="primary">ANKAR</name>
</gene>
<dbReference type="PROSITE" id="PS50297">
    <property type="entry name" value="ANK_REP_REGION"/>
    <property type="match status" value="1"/>
</dbReference>
<dbReference type="Gene3D" id="1.25.10.10">
    <property type="entry name" value="Leucine-rich Repeat Variant"/>
    <property type="match status" value="5"/>
</dbReference>
<feature type="repeat" description="ANK" evidence="1">
    <location>
        <begin position="534"/>
        <end position="566"/>
    </location>
</feature>
<accession>A0A6P8QNI9</accession>
<feature type="repeat" description="ANK" evidence="1">
    <location>
        <begin position="572"/>
        <end position="604"/>
    </location>
</feature>
<dbReference type="PANTHER" id="PTHR46464">
    <property type="entry name" value="ANK_REP_REGION DOMAIN-CONTAINING PROTEIN"/>
    <property type="match status" value="1"/>
</dbReference>
<dbReference type="PROSITE" id="PS50088">
    <property type="entry name" value="ANK_REPEAT"/>
    <property type="match status" value="3"/>
</dbReference>
<dbReference type="OrthoDB" id="1683831at2759"/>
<reference evidence="4" key="1">
    <citation type="submission" date="2025-08" db="UniProtKB">
        <authorList>
            <consortium name="RefSeq"/>
        </authorList>
    </citation>
    <scope>IDENTIFICATION</scope>
</reference>
<dbReference type="RefSeq" id="XP_033800002.1">
    <property type="nucleotide sequence ID" value="XM_033944111.1"/>
</dbReference>
<dbReference type="FunCoup" id="A0A6P8QNI9">
    <property type="interactions" value="116"/>
</dbReference>
<dbReference type="InterPro" id="IPR016024">
    <property type="entry name" value="ARM-type_fold"/>
</dbReference>
<dbReference type="Proteomes" id="UP000515159">
    <property type="component" value="Chromosome 5"/>
</dbReference>
<dbReference type="InterPro" id="IPR000225">
    <property type="entry name" value="Armadillo"/>
</dbReference>
<dbReference type="PANTHER" id="PTHR46464:SF1">
    <property type="entry name" value="ANKYRIN AND ARMADILLO REPEAT-CONTAINING PROTEIN"/>
    <property type="match status" value="1"/>
</dbReference>
<dbReference type="Pfam" id="PF00514">
    <property type="entry name" value="Arm"/>
    <property type="match status" value="1"/>
</dbReference>
<sequence>MLKSAKRSSNLLKLQDDTFLAELSAQRYATAFFERFDRNEVQELLAVSSASWLAPKDDIRFPTQLPSGLINQMKNFNFPNAIVLAPVEPDILMDYKEIHQMVRELTVGIFCLNQIPSICLDANFDLSTSCHLPLAYYDTRVGQILISIDYMIKALWHGAYMPKEKRVRFSDLWRSNLDINANGTPQTTRDIFSEFNAAGLIDISQEPEFAEIYSNAPNVDPTFDPDNPREVNLFMQYADSILLKMAYYTTQVQQYDNIFTFDAAYDLTSEIKLLEEQLDLTTYQRLQQRSNLQHRIVANYIEKKAEIRKSLTCMKLISFLVPCFIALKKKSKVPDLSKLIPPISDDKLKTERELPPMMLGPNFRCRHFQFKPNEYFHMHGGIELDIGTPSVGDLPEDMKAACNEIQELADICLRQLLETDTAYRDHYPVPVMEFEGKKYYVISIQLENFYQPMNKSQWWGAINVMVDTLKPKRLPLNDIQLHDQFKKRFGYKKAIKCKNLSFGLKSSAERGLVAAFHTICRKTPLSGLNILDEAGYSYIHYAALHNRVIIIVQLLNSGLTINIRRNERLENQGPASLHLACLAGSLETLTCLLALKADYHSIDKRGWMPIHYAAFYNNIACIRILHRKEPALLEAETTAEYHSTPLLLAVTSGAFDTLEYLLSLGADWRKTDNLGNNIVHLSILYFHIEVLKYLIERNYQELPAWTILVNMLQSEDATKKEMAARCMEVLCIINDNFWENIFQAVAIPSLVKMMQSDDENMQCLASGVLSNISTHVPISIALVEVQAIPILVNLLSSQKAELQSRCSVILADIIQVDNYQTLVAEMGAIPPLVNLLQVHLLDVLVNVVNCIRVLCINNPANQKEVLDQGGIPSLVAFLRLKSDVLVGAASAAIAALARGNEETQQAIVKEDAISYLVRIFCGRKINIQVKAAMAMEALADNNASVQKKFLEKSVAKHLLKLLKVFQLEVKEQCAKTLWALAGQKLKQQKYMAEQIGYNSIVDMLLIPSDIMQYIGGQAVIALSKDSKHHQDKICEENGIAPLVRLLRSSKISVKTLLCIIRALGTICVGVAHTNNPTTQEKIAEEGGLPTLMQLFRTHNSLEIKVETACTLACVVLMNRHLQTDLLNNEGFDYMDVLELLQSPEKEVCLRGGYALALFGYNNTLQQFLILETGGIKLSTFEPFLQSEDEGDKARAAFQIVVLARAILDMDRVSLSARGITILVELLKSQESTTLVLVGDLLASLCHTRAGIPEAITTLGAVEYLCNNLHAEDEEVRVACASALGYLSFNRNAHRHLMTECRNKPTVFKLLINNLNKDAKISNELIEDFKIHKKVGLPSVSLITSGRSEEHKGTVFNLI</sequence>
<proteinExistence type="predicted"/>
<dbReference type="InterPro" id="IPR036770">
    <property type="entry name" value="Ankyrin_rpt-contain_sf"/>
</dbReference>
<feature type="repeat" description="ARM" evidence="2">
    <location>
        <begin position="745"/>
        <end position="775"/>
    </location>
</feature>
<dbReference type="InterPro" id="IPR043379">
    <property type="entry name" value="ANKAR"/>
</dbReference>
<dbReference type="InParanoid" id="A0A6P8QNI9"/>
<dbReference type="InterPro" id="IPR011989">
    <property type="entry name" value="ARM-like"/>
</dbReference>
<dbReference type="SUPFAM" id="SSF48403">
    <property type="entry name" value="Ankyrin repeat"/>
    <property type="match status" value="1"/>
</dbReference>
<dbReference type="InterPro" id="IPR002110">
    <property type="entry name" value="Ankyrin_rpt"/>
</dbReference>
<dbReference type="SMART" id="SM00248">
    <property type="entry name" value="ANK"/>
    <property type="match status" value="5"/>
</dbReference>
<dbReference type="Gene3D" id="1.25.40.20">
    <property type="entry name" value="Ankyrin repeat-containing domain"/>
    <property type="match status" value="2"/>
</dbReference>
<evidence type="ECO:0000256" key="1">
    <source>
        <dbReference type="PROSITE-ProRule" id="PRU00023"/>
    </source>
</evidence>
<protein>
    <submittedName>
        <fullName evidence="4">Ankyrin and armadillo repeat-containing protein</fullName>
    </submittedName>
</protein>
<evidence type="ECO:0000313" key="3">
    <source>
        <dbReference type="Proteomes" id="UP000515159"/>
    </source>
</evidence>
<organism evidence="3 4">
    <name type="scientific">Geotrypetes seraphini</name>
    <name type="common">Gaboon caecilian</name>
    <name type="synonym">Caecilia seraphini</name>
    <dbReference type="NCBI Taxonomy" id="260995"/>
    <lineage>
        <taxon>Eukaryota</taxon>
        <taxon>Metazoa</taxon>
        <taxon>Chordata</taxon>
        <taxon>Craniata</taxon>
        <taxon>Vertebrata</taxon>
        <taxon>Euteleostomi</taxon>
        <taxon>Amphibia</taxon>
        <taxon>Gymnophiona</taxon>
        <taxon>Geotrypetes</taxon>
    </lineage>
</organism>
<dbReference type="GeneID" id="117360401"/>
<dbReference type="SMART" id="SM00185">
    <property type="entry name" value="ARM"/>
    <property type="match status" value="9"/>
</dbReference>
<keyword evidence="3" id="KW-1185">Reference proteome</keyword>
<evidence type="ECO:0000313" key="4">
    <source>
        <dbReference type="RefSeq" id="XP_033800002.1"/>
    </source>
</evidence>
<dbReference type="PROSITE" id="PS50176">
    <property type="entry name" value="ARM_REPEAT"/>
    <property type="match status" value="1"/>
</dbReference>
<dbReference type="Pfam" id="PF12796">
    <property type="entry name" value="Ank_2"/>
    <property type="match status" value="1"/>
</dbReference>
<name>A0A6P8QNI9_GEOSA</name>